<sequence length="175" mass="20079">MRKLLLISILLPLLTACSITSSNNTDEFLESVPYPKSTEILDKQQKDDYEIVFYKDETGFRIGYKKLDYDYWTNTSNGEINPEDGFDWVMINNPKIPITLFGGIITNEQITTVLVKQKTIEKESTIVETNEGFRGWYVTFDSLENANPGEPDPLKIEAFDTNGNILWKDGVYEDE</sequence>
<reference evidence="2 3" key="1">
    <citation type="submission" date="2020-08" db="EMBL/GenBank/DDBJ databases">
        <title>A Genomic Blueprint of the Chicken Gut Microbiome.</title>
        <authorList>
            <person name="Gilroy R."/>
            <person name="Ravi A."/>
            <person name="Getino M."/>
            <person name="Pursley I."/>
            <person name="Horton D.L."/>
            <person name="Alikhan N.-F."/>
            <person name="Baker D."/>
            <person name="Gharbi K."/>
            <person name="Hall N."/>
            <person name="Watson M."/>
            <person name="Adriaenssens E.M."/>
            <person name="Foster-Nyarko E."/>
            <person name="Jarju S."/>
            <person name="Secka A."/>
            <person name="Antonio M."/>
            <person name="Oren A."/>
            <person name="Chaudhuri R."/>
            <person name="La Ragione R.M."/>
            <person name="Hildebrand F."/>
            <person name="Pallen M.J."/>
        </authorList>
    </citation>
    <scope>NUCLEOTIDE SEQUENCE [LARGE SCALE GENOMIC DNA]</scope>
    <source>
        <strain evidence="2 3">A46</strain>
    </source>
</reference>
<organism evidence="2 3">
    <name type="scientific">Solibacillus faecavium</name>
    <dbReference type="NCBI Taxonomy" id="2762221"/>
    <lineage>
        <taxon>Bacteria</taxon>
        <taxon>Bacillati</taxon>
        <taxon>Bacillota</taxon>
        <taxon>Bacilli</taxon>
        <taxon>Bacillales</taxon>
        <taxon>Caryophanaceae</taxon>
        <taxon>Solibacillus</taxon>
    </lineage>
</organism>
<evidence type="ECO:0000256" key="1">
    <source>
        <dbReference type="SAM" id="SignalP"/>
    </source>
</evidence>
<comment type="caution">
    <text evidence="2">The sequence shown here is derived from an EMBL/GenBank/DDBJ whole genome shotgun (WGS) entry which is preliminary data.</text>
</comment>
<dbReference type="RefSeq" id="WP_191699693.1">
    <property type="nucleotide sequence ID" value="NZ_JACSPZ010000003.1"/>
</dbReference>
<evidence type="ECO:0008006" key="4">
    <source>
        <dbReference type="Google" id="ProtNLM"/>
    </source>
</evidence>
<keyword evidence="3" id="KW-1185">Reference proteome</keyword>
<protein>
    <recommendedName>
        <fullName evidence="4">Lipoprotein</fullName>
    </recommendedName>
</protein>
<feature type="signal peptide" evidence="1">
    <location>
        <begin position="1"/>
        <end position="22"/>
    </location>
</feature>
<dbReference type="EMBL" id="JACSPZ010000003">
    <property type="protein sequence ID" value="MBD8036709.1"/>
    <property type="molecule type" value="Genomic_DNA"/>
</dbReference>
<keyword evidence="1" id="KW-0732">Signal</keyword>
<gene>
    <name evidence="2" type="ORF">H9635_08140</name>
</gene>
<feature type="chain" id="PRO_5045046990" description="Lipoprotein" evidence="1">
    <location>
        <begin position="23"/>
        <end position="175"/>
    </location>
</feature>
<proteinExistence type="predicted"/>
<dbReference type="PROSITE" id="PS51257">
    <property type="entry name" value="PROKAR_LIPOPROTEIN"/>
    <property type="match status" value="1"/>
</dbReference>
<dbReference type="Proteomes" id="UP000619101">
    <property type="component" value="Unassembled WGS sequence"/>
</dbReference>
<evidence type="ECO:0000313" key="2">
    <source>
        <dbReference type="EMBL" id="MBD8036709.1"/>
    </source>
</evidence>
<name>A0ABR8XXP1_9BACL</name>
<accession>A0ABR8XXP1</accession>
<evidence type="ECO:0000313" key="3">
    <source>
        <dbReference type="Proteomes" id="UP000619101"/>
    </source>
</evidence>